<protein>
    <submittedName>
        <fullName evidence="4">DUF5106 domain-containing protein</fullName>
    </submittedName>
</protein>
<feature type="chain" id="PRO_5025005992" evidence="1">
    <location>
        <begin position="22"/>
        <end position="315"/>
    </location>
</feature>
<dbReference type="Pfam" id="PF17127">
    <property type="entry name" value="DUF5106"/>
    <property type="match status" value="1"/>
</dbReference>
<feature type="domain" description="DUF5106" evidence="3">
    <location>
        <begin position="21"/>
        <end position="175"/>
    </location>
</feature>
<evidence type="ECO:0000259" key="2">
    <source>
        <dbReference type="Pfam" id="PF13905"/>
    </source>
</evidence>
<dbReference type="Pfam" id="PF13905">
    <property type="entry name" value="Thioredoxin_8"/>
    <property type="match status" value="1"/>
</dbReference>
<feature type="domain" description="Thioredoxin-like fold" evidence="2">
    <location>
        <begin position="203"/>
        <end position="296"/>
    </location>
</feature>
<dbReference type="AlphaFoldDB" id="A0A5Q0QB45"/>
<evidence type="ECO:0000256" key="1">
    <source>
        <dbReference type="SAM" id="SignalP"/>
    </source>
</evidence>
<keyword evidence="1" id="KW-0732">Signal</keyword>
<feature type="signal peptide" evidence="1">
    <location>
        <begin position="1"/>
        <end position="21"/>
    </location>
</feature>
<proteinExistence type="predicted"/>
<dbReference type="PROSITE" id="PS51257">
    <property type="entry name" value="PROKAR_LIPOPROTEIN"/>
    <property type="match status" value="1"/>
</dbReference>
<dbReference type="Proteomes" id="UP000326921">
    <property type="component" value="Chromosome"/>
</dbReference>
<gene>
    <name evidence="4" type="ORF">GFH32_08635</name>
</gene>
<evidence type="ECO:0000313" key="5">
    <source>
        <dbReference type="Proteomes" id="UP000326921"/>
    </source>
</evidence>
<evidence type="ECO:0000313" key="4">
    <source>
        <dbReference type="EMBL" id="QGA26389.1"/>
    </source>
</evidence>
<organism evidence="4 5">
    <name type="scientific">Sphingobacterium zhuxiongii</name>
    <dbReference type="NCBI Taxonomy" id="2662364"/>
    <lineage>
        <taxon>Bacteria</taxon>
        <taxon>Pseudomonadati</taxon>
        <taxon>Bacteroidota</taxon>
        <taxon>Sphingobacteriia</taxon>
        <taxon>Sphingobacteriales</taxon>
        <taxon>Sphingobacteriaceae</taxon>
        <taxon>Sphingobacterium</taxon>
    </lineage>
</organism>
<dbReference type="InterPro" id="IPR036249">
    <property type="entry name" value="Thioredoxin-like_sf"/>
</dbReference>
<dbReference type="Gene3D" id="3.40.30.10">
    <property type="entry name" value="Glutaredoxin"/>
    <property type="match status" value="1"/>
</dbReference>
<name>A0A5Q0QB45_9SPHI</name>
<reference evidence="4 5" key="1">
    <citation type="submission" date="2019-10" db="EMBL/GenBank/DDBJ databases">
        <authorList>
            <person name="Dong K."/>
        </authorList>
    </citation>
    <scope>NUCLEOTIDE SEQUENCE [LARGE SCALE GENOMIC DNA]</scope>
    <source>
        <strain evidence="5">dk4302</strain>
    </source>
</reference>
<dbReference type="KEGG" id="sphe:GFH32_08635"/>
<dbReference type="RefSeq" id="WP_153511210.1">
    <property type="nucleotide sequence ID" value="NZ_CP045652.1"/>
</dbReference>
<dbReference type="SUPFAM" id="SSF52833">
    <property type="entry name" value="Thioredoxin-like"/>
    <property type="match status" value="1"/>
</dbReference>
<sequence>MRKTIVIVMANALCLALLFSACNQKKKQASDAGTVNTTETVYTAPKPPEKLTAKEDQLNYVFEHYWDNFNFSDTTKILNPDYGEQALVNYVAMFPAMPVEKVNEGMEDFLDQAKQEQKGFDYFKQKLDSYLFDPNSPMRSDLFYEPVLVYYTSSDKVSADEKMRYRILLDLVRKNKVNSIATNFQFKTKIKPVNSLTDFQSPLTLLFFYEPGCSNCEEVIGQLKQQESINKMIADKKFQILAIYPEGSLEIWEDYAAQIPSNWINGVDENQVVLNTGLYDLKASPTIYLLDKDKRVILKDTDLAGLGQYLMDNGL</sequence>
<dbReference type="InterPro" id="IPR012336">
    <property type="entry name" value="Thioredoxin-like_fold"/>
</dbReference>
<evidence type="ECO:0000259" key="3">
    <source>
        <dbReference type="Pfam" id="PF17127"/>
    </source>
</evidence>
<accession>A0A5Q0QB45</accession>
<keyword evidence="5" id="KW-1185">Reference proteome</keyword>
<dbReference type="InterPro" id="IPR033395">
    <property type="entry name" value="DUF5106"/>
</dbReference>
<dbReference type="EMBL" id="CP045652">
    <property type="protein sequence ID" value="QGA26389.1"/>
    <property type="molecule type" value="Genomic_DNA"/>
</dbReference>